<name>A0A518IJX6_9PLAN</name>
<dbReference type="PANTHER" id="PTHR13318:SF190">
    <property type="entry name" value="PARTNER OF PAIRED, ISOFORM B"/>
    <property type="match status" value="1"/>
</dbReference>
<dbReference type="RefSeq" id="WP_145312882.1">
    <property type="nucleotide sequence ID" value="NZ_CP037452.1"/>
</dbReference>
<dbReference type="InterPro" id="IPR001611">
    <property type="entry name" value="Leu-rich_rpt"/>
</dbReference>
<keyword evidence="3" id="KW-1185">Reference proteome</keyword>
<keyword evidence="1" id="KW-0472">Membrane</keyword>
<sequence>MSGEVESTVVSKNPNNSRILLHRSLFAVLILIIAGSVYAFYVLIEFHLAVATLQQQGAFLFSKYPTEQGQLVTAEYGDLREKSLIPLTVRLYQYSLTGVYLRQPPGKPPADFDQQLKLLKQFPKLQVLGLEDITIDTARAEAIAELPALQRLNIEGCSFEESCLETILRRDGLERVSLEQSHFPEAELKALCQDSNQETLRKLNLSGCNVTDESTVFLSRLKNLETLVLDGTQITDQSLKILARLPKLNVLILDHTNVTDAGVSYLASTPNLVELSLSNTSVSDATLETLKQEIPALRVSDD</sequence>
<dbReference type="OrthoDB" id="290685at2"/>
<proteinExistence type="predicted"/>
<dbReference type="Gene3D" id="3.80.10.10">
    <property type="entry name" value="Ribonuclease Inhibitor"/>
    <property type="match status" value="1"/>
</dbReference>
<evidence type="ECO:0000256" key="1">
    <source>
        <dbReference type="SAM" id="Phobius"/>
    </source>
</evidence>
<keyword evidence="1" id="KW-0812">Transmembrane</keyword>
<dbReference type="GO" id="GO:0019005">
    <property type="term" value="C:SCF ubiquitin ligase complex"/>
    <property type="evidence" value="ECO:0007669"/>
    <property type="project" value="TreeGrafter"/>
</dbReference>
<feature type="transmembrane region" description="Helical" evidence="1">
    <location>
        <begin position="20"/>
        <end position="44"/>
    </location>
</feature>
<dbReference type="Proteomes" id="UP000318313">
    <property type="component" value="Chromosome"/>
</dbReference>
<dbReference type="SUPFAM" id="SSF52047">
    <property type="entry name" value="RNI-like"/>
    <property type="match status" value="1"/>
</dbReference>
<evidence type="ECO:0000313" key="3">
    <source>
        <dbReference type="Proteomes" id="UP000318313"/>
    </source>
</evidence>
<keyword evidence="1" id="KW-1133">Transmembrane helix</keyword>
<dbReference type="KEGG" id="gfm:Enr17x_54630"/>
<reference evidence="2 3" key="1">
    <citation type="submission" date="2019-03" db="EMBL/GenBank/DDBJ databases">
        <title>Deep-cultivation of Planctomycetes and their phenomic and genomic characterization uncovers novel biology.</title>
        <authorList>
            <person name="Wiegand S."/>
            <person name="Jogler M."/>
            <person name="Boedeker C."/>
            <person name="Pinto D."/>
            <person name="Vollmers J."/>
            <person name="Rivas-Marin E."/>
            <person name="Kohn T."/>
            <person name="Peeters S.H."/>
            <person name="Heuer A."/>
            <person name="Rast P."/>
            <person name="Oberbeckmann S."/>
            <person name="Bunk B."/>
            <person name="Jeske O."/>
            <person name="Meyerdierks A."/>
            <person name="Storesund J.E."/>
            <person name="Kallscheuer N."/>
            <person name="Luecker S."/>
            <person name="Lage O.M."/>
            <person name="Pohl T."/>
            <person name="Merkel B.J."/>
            <person name="Hornburger P."/>
            <person name="Mueller R.-W."/>
            <person name="Bruemmer F."/>
            <person name="Labrenz M."/>
            <person name="Spormann A.M."/>
            <person name="Op den Camp H."/>
            <person name="Overmann J."/>
            <person name="Amann R."/>
            <person name="Jetten M.S.M."/>
            <person name="Mascher T."/>
            <person name="Medema M.H."/>
            <person name="Devos D.P."/>
            <person name="Kaster A.-K."/>
            <person name="Ovreas L."/>
            <person name="Rohde M."/>
            <person name="Galperin M.Y."/>
            <person name="Jogler C."/>
        </authorList>
    </citation>
    <scope>NUCLEOTIDE SEQUENCE [LARGE SCALE GENOMIC DNA]</scope>
    <source>
        <strain evidence="2 3">Enr17</strain>
    </source>
</reference>
<dbReference type="GO" id="GO:0031146">
    <property type="term" value="P:SCF-dependent proteasomal ubiquitin-dependent protein catabolic process"/>
    <property type="evidence" value="ECO:0007669"/>
    <property type="project" value="TreeGrafter"/>
</dbReference>
<dbReference type="AlphaFoldDB" id="A0A518IJX6"/>
<protein>
    <submittedName>
        <fullName evidence="2">Leucine Rich repeats (2 copies)</fullName>
    </submittedName>
</protein>
<dbReference type="EMBL" id="CP037452">
    <property type="protein sequence ID" value="QDV53388.1"/>
    <property type="molecule type" value="Genomic_DNA"/>
</dbReference>
<evidence type="ECO:0000313" key="2">
    <source>
        <dbReference type="EMBL" id="QDV53388.1"/>
    </source>
</evidence>
<dbReference type="PANTHER" id="PTHR13318">
    <property type="entry name" value="PARTNER OF PAIRED, ISOFORM B-RELATED"/>
    <property type="match status" value="1"/>
</dbReference>
<gene>
    <name evidence="2" type="ORF">Enr17x_54630</name>
</gene>
<accession>A0A518IJX6</accession>
<dbReference type="Pfam" id="PF13516">
    <property type="entry name" value="LRR_6"/>
    <property type="match status" value="2"/>
</dbReference>
<dbReference type="InterPro" id="IPR032675">
    <property type="entry name" value="LRR_dom_sf"/>
</dbReference>
<organism evidence="2 3">
    <name type="scientific">Gimesia fumaroli</name>
    <dbReference type="NCBI Taxonomy" id="2527976"/>
    <lineage>
        <taxon>Bacteria</taxon>
        <taxon>Pseudomonadati</taxon>
        <taxon>Planctomycetota</taxon>
        <taxon>Planctomycetia</taxon>
        <taxon>Planctomycetales</taxon>
        <taxon>Planctomycetaceae</taxon>
        <taxon>Gimesia</taxon>
    </lineage>
</organism>